<accession>A0A2T0B341</accession>
<evidence type="ECO:0000313" key="3">
    <source>
        <dbReference type="EMBL" id="PRR78321.1"/>
    </source>
</evidence>
<dbReference type="EMBL" id="PVXO01000047">
    <property type="protein sequence ID" value="PRR78321.1"/>
    <property type="molecule type" value="Genomic_DNA"/>
</dbReference>
<dbReference type="RefSeq" id="WP_106063835.1">
    <property type="nucleotide sequence ID" value="NZ_PVXO01000047.1"/>
</dbReference>
<proteinExistence type="predicted"/>
<organism evidence="3 4">
    <name type="scientific">Clostridium liquoris</name>
    <dbReference type="NCBI Taxonomy" id="1289519"/>
    <lineage>
        <taxon>Bacteria</taxon>
        <taxon>Bacillati</taxon>
        <taxon>Bacillota</taxon>
        <taxon>Clostridia</taxon>
        <taxon>Eubacteriales</taxon>
        <taxon>Clostridiaceae</taxon>
        <taxon>Clostridium</taxon>
    </lineage>
</organism>
<dbReference type="InterPro" id="IPR006675">
    <property type="entry name" value="HDIG_dom"/>
</dbReference>
<dbReference type="GO" id="GO:0016740">
    <property type="term" value="F:transferase activity"/>
    <property type="evidence" value="ECO:0007669"/>
    <property type="project" value="UniProtKB-KW"/>
</dbReference>
<evidence type="ECO:0000313" key="4">
    <source>
        <dbReference type="Proteomes" id="UP000239706"/>
    </source>
</evidence>
<evidence type="ECO:0000256" key="1">
    <source>
        <dbReference type="ARBA" id="ARBA00022741"/>
    </source>
</evidence>
<dbReference type="NCBIfam" id="TIGR00277">
    <property type="entry name" value="HDIG"/>
    <property type="match status" value="1"/>
</dbReference>
<feature type="domain" description="HD/PDEase" evidence="2">
    <location>
        <begin position="57"/>
        <end position="192"/>
    </location>
</feature>
<dbReference type="Gene3D" id="1.10.3090.10">
    <property type="entry name" value="cca-adding enzyme, domain 2"/>
    <property type="match status" value="1"/>
</dbReference>
<dbReference type="OrthoDB" id="9805698at2"/>
<gene>
    <name evidence="3" type="ORF">CLLI_17480</name>
</gene>
<keyword evidence="3" id="KW-0808">Transferase</keyword>
<dbReference type="PANTHER" id="PTHR47545">
    <property type="entry name" value="MULTIFUNCTIONAL CCA PROTEIN"/>
    <property type="match status" value="1"/>
</dbReference>
<dbReference type="InterPro" id="IPR003607">
    <property type="entry name" value="HD/PDEase_dom"/>
</dbReference>
<reference evidence="3 4" key="1">
    <citation type="submission" date="2018-03" db="EMBL/GenBank/DDBJ databases">
        <title>Genome sequence of Clostridium liquoris DSM 100320.</title>
        <authorList>
            <person name="Poehlein A."/>
            <person name="Daniel R."/>
        </authorList>
    </citation>
    <scope>NUCLEOTIDE SEQUENCE [LARGE SCALE GENOMIC DNA]</scope>
    <source>
        <strain evidence="3 4">DSM 100320</strain>
    </source>
</reference>
<protein>
    <submittedName>
        <fullName evidence="3">Multifunctional tRNA nucleotidyl transferase/2'3'-cyclic phosphodiesterase/2'nucleotidase/phosphatase</fullName>
    </submittedName>
</protein>
<name>A0A2T0B341_9CLOT</name>
<dbReference type="GO" id="GO:0000166">
    <property type="term" value="F:nucleotide binding"/>
    <property type="evidence" value="ECO:0007669"/>
    <property type="project" value="UniProtKB-KW"/>
</dbReference>
<comment type="caution">
    <text evidence="3">The sequence shown here is derived from an EMBL/GenBank/DDBJ whole genome shotgun (WGS) entry which is preliminary data.</text>
</comment>
<dbReference type="PANTHER" id="PTHR47545:SF2">
    <property type="entry name" value="CC-ADDING TRNA NUCLEOTIDYLTRANSFERASE"/>
    <property type="match status" value="1"/>
</dbReference>
<dbReference type="SUPFAM" id="SSF109604">
    <property type="entry name" value="HD-domain/PDEase-like"/>
    <property type="match status" value="1"/>
</dbReference>
<dbReference type="InterPro" id="IPR050124">
    <property type="entry name" value="tRNA_CCA-adding_enzyme"/>
</dbReference>
<sequence length="214" mass="25061">MKDKKEIFLEFDKHLLKDDKPSIYFDDLARAEMFKEIYPLNFLWDLIKIEQSPKHHPEGTVWKHTMMVLDKAAENKHLSSDKRVFMWAALLHDIGKAPTTKLRKGRITSYDHDKVGAGMAIKFLEEFTNDKDFIKKVSLLVRWHMQPLFIAKNMPFGELDKMLEQVSPEEIALLAVCDRLGRGKITEEKAREEKESIESFLRKAKERAENMLTI</sequence>
<keyword evidence="1" id="KW-0547">Nucleotide-binding</keyword>
<dbReference type="CDD" id="cd00077">
    <property type="entry name" value="HDc"/>
    <property type="match status" value="1"/>
</dbReference>
<dbReference type="AlphaFoldDB" id="A0A2T0B341"/>
<dbReference type="Proteomes" id="UP000239706">
    <property type="component" value="Unassembled WGS sequence"/>
</dbReference>
<dbReference type="InterPro" id="IPR006674">
    <property type="entry name" value="HD_domain"/>
</dbReference>
<dbReference type="Pfam" id="PF01966">
    <property type="entry name" value="HD"/>
    <property type="match status" value="1"/>
</dbReference>
<evidence type="ECO:0000259" key="2">
    <source>
        <dbReference type="SMART" id="SM00471"/>
    </source>
</evidence>
<dbReference type="SMART" id="SM00471">
    <property type="entry name" value="HDc"/>
    <property type="match status" value="1"/>
</dbReference>
<keyword evidence="4" id="KW-1185">Reference proteome</keyword>